<evidence type="ECO:0000256" key="1">
    <source>
        <dbReference type="ARBA" id="ARBA00004651"/>
    </source>
</evidence>
<dbReference type="PANTHER" id="PTHR37937">
    <property type="entry name" value="CONJUGATIVE TRANSFER: DNA TRANSPORT"/>
    <property type="match status" value="1"/>
</dbReference>
<evidence type="ECO:0000256" key="7">
    <source>
        <dbReference type="SAM" id="Phobius"/>
    </source>
</evidence>
<dbReference type="InterPro" id="IPR051539">
    <property type="entry name" value="T4SS-coupling_protein"/>
</dbReference>
<dbReference type="GO" id="GO:0005886">
    <property type="term" value="C:plasma membrane"/>
    <property type="evidence" value="ECO:0007669"/>
    <property type="project" value="UniProtKB-SubCell"/>
</dbReference>
<dbReference type="Proteomes" id="UP000237655">
    <property type="component" value="Plasmid p1"/>
</dbReference>
<feature type="transmembrane region" description="Helical" evidence="7">
    <location>
        <begin position="6"/>
        <end position="26"/>
    </location>
</feature>
<proteinExistence type="predicted"/>
<protein>
    <submittedName>
        <fullName evidence="9">Type IV secretion system DNA-binding domain-containing protein</fullName>
    </submittedName>
</protein>
<dbReference type="EMBL" id="CP043619">
    <property type="protein sequence ID" value="QEP30418.1"/>
    <property type="molecule type" value="Genomic_DNA"/>
</dbReference>
<reference evidence="9 10" key="1">
    <citation type="submission" date="2019-09" db="EMBL/GenBank/DDBJ databases">
        <title>Novel bacterium SH-1.</title>
        <authorList>
            <person name="Kim Y.-S."/>
            <person name="Kim K.-H."/>
        </authorList>
    </citation>
    <scope>NUCLEOTIDE SEQUENCE [LARGE SCALE GENOMIC DNA]</scope>
    <source>
        <strain evidence="9 10">SH-1</strain>
        <plasmid evidence="9 10">p1</plasmid>
    </source>
</reference>
<dbReference type="InterPro" id="IPR027417">
    <property type="entry name" value="P-loop_NTPase"/>
</dbReference>
<keyword evidence="10" id="KW-1185">Reference proteome</keyword>
<feature type="transmembrane region" description="Helical" evidence="7">
    <location>
        <begin position="94"/>
        <end position="116"/>
    </location>
</feature>
<evidence type="ECO:0000256" key="6">
    <source>
        <dbReference type="SAM" id="MobiDB-lite"/>
    </source>
</evidence>
<keyword evidence="4 7" id="KW-1133">Transmembrane helix</keyword>
<evidence type="ECO:0000313" key="10">
    <source>
        <dbReference type="Proteomes" id="UP000237655"/>
    </source>
</evidence>
<comment type="subcellular location">
    <subcellularLocation>
        <location evidence="1">Cell membrane</location>
        <topology evidence="1">Multi-pass membrane protein</topology>
    </subcellularLocation>
</comment>
<accession>A0A5C2H1T8</accession>
<keyword evidence="9" id="KW-0238">DNA-binding</keyword>
<keyword evidence="5 7" id="KW-0472">Membrane</keyword>
<evidence type="ECO:0000259" key="8">
    <source>
        <dbReference type="Pfam" id="PF10412"/>
    </source>
</evidence>
<geneLocation type="plasmid" evidence="9 10">
    <name>p1</name>
</geneLocation>
<dbReference type="PANTHER" id="PTHR37937:SF1">
    <property type="entry name" value="CONJUGATIVE TRANSFER: DNA TRANSPORT"/>
    <property type="match status" value="1"/>
</dbReference>
<feature type="domain" description="Type IV secretion system coupling protein TraD DNA-binding" evidence="8">
    <location>
        <begin position="161"/>
        <end position="544"/>
    </location>
</feature>
<evidence type="ECO:0000256" key="5">
    <source>
        <dbReference type="ARBA" id="ARBA00023136"/>
    </source>
</evidence>
<dbReference type="SUPFAM" id="SSF52540">
    <property type="entry name" value="P-loop containing nucleoside triphosphate hydrolases"/>
    <property type="match status" value="1"/>
</dbReference>
<dbReference type="KEGG" id="thas:C6Y53_19570"/>
<feature type="compositionally biased region" description="Pro residues" evidence="6">
    <location>
        <begin position="715"/>
        <end position="737"/>
    </location>
</feature>
<evidence type="ECO:0000256" key="2">
    <source>
        <dbReference type="ARBA" id="ARBA00022475"/>
    </source>
</evidence>
<dbReference type="AlphaFoldDB" id="A0A5C2H1T8"/>
<dbReference type="InterPro" id="IPR019476">
    <property type="entry name" value="T4SS_TraD_DNA-bd"/>
</dbReference>
<feature type="region of interest" description="Disordered" evidence="6">
    <location>
        <begin position="650"/>
        <end position="738"/>
    </location>
</feature>
<dbReference type="CDD" id="cd01127">
    <property type="entry name" value="TrwB_TraG_TraD_VirD4"/>
    <property type="match status" value="1"/>
</dbReference>
<dbReference type="RefSeq" id="WP_149615633.1">
    <property type="nucleotide sequence ID" value="NZ_CP043619.1"/>
</dbReference>
<keyword evidence="9" id="KW-0614">Plasmid</keyword>
<dbReference type="Gene3D" id="3.40.50.300">
    <property type="entry name" value="P-loop containing nucleotide triphosphate hydrolases"/>
    <property type="match status" value="2"/>
</dbReference>
<evidence type="ECO:0000256" key="3">
    <source>
        <dbReference type="ARBA" id="ARBA00022692"/>
    </source>
</evidence>
<dbReference type="Pfam" id="PF10412">
    <property type="entry name" value="TrwB_AAD_bind"/>
    <property type="match status" value="1"/>
</dbReference>
<keyword evidence="2" id="KW-1003">Cell membrane</keyword>
<gene>
    <name evidence="9" type="ORF">C6Y53_19570</name>
</gene>
<evidence type="ECO:0000256" key="4">
    <source>
        <dbReference type="ARBA" id="ARBA00022989"/>
    </source>
</evidence>
<organism evidence="9 10">
    <name type="scientific">Pukyongiella litopenaei</name>
    <dbReference type="NCBI Taxonomy" id="2605946"/>
    <lineage>
        <taxon>Bacteria</taxon>
        <taxon>Pseudomonadati</taxon>
        <taxon>Pseudomonadota</taxon>
        <taxon>Alphaproteobacteria</taxon>
        <taxon>Rhodobacterales</taxon>
        <taxon>Paracoccaceae</taxon>
        <taxon>Pukyongiella</taxon>
    </lineage>
</organism>
<sequence>MATQVVKYSLSVAAAVFTAVYVWLVWQNYEIDKVRLTATWWIADFNVERRGTEDRELTYIDLDGRRVTRSAGEIYADPVLRGIYEVYEANARRFVWLALLPTAVAFALVFAVFIVVGRSLKEEEHVRGARLVSARHLKSWSYRKWRAYEKKFGQGVKQGPRYTLAGIEFPPNAVEAQIGITGTVGTGKTNAMHELLNTIRAAGGRAIVYDRMGGLLRDHYDAATDIIVNPFDERSVGWSPFNEVSTNEGFAQIAEVMIPDHPGALETFWTQSARLVFQYAARELAKAGKGSNAELRHAIMTMPADDLARIVQSTPGAHFFGDHVARTSASIRANMITELRFLEYLRDDGEPFSIRDWVVNERPGFVFLTGNAELSAATRNIVSTLFEVAANALMTTPESRDPKVWFFLDEVPTLNRLPFLPRSLAEIRQFGGAFVVGYQVFSQLEDLYGEKAAETISGVLNNRVVFNTPDFATAQRSSRSLGEEDVVEMTENLTLGAHDTRDGVGIVGRRTQRPIVTPAEIQSLPQFVAYFRPAYDAPTAMVRFDPVRTTARAPKLIPYRGPGFDRGGMDVQAINADLSEGTRPTRGFAGLPAQEQKAEFYRWLDRVRPDGAKGIGDASARSDRDWYWEHFSSGRARGLEIVEIAPPDPLDAFARNDGQTGRRARDKLRLPWPEEALSGETGPDKTGPVAAPPDVPEPAMAECGPDAVPEGAVPSPAPPAIPVQPRLPLPEPDPVPPASAASRALYIEVLLKGADRS</sequence>
<name>A0A5C2H1T8_9RHOB</name>
<dbReference type="GO" id="GO:0003677">
    <property type="term" value="F:DNA binding"/>
    <property type="evidence" value="ECO:0007669"/>
    <property type="project" value="UniProtKB-KW"/>
</dbReference>
<evidence type="ECO:0000313" key="9">
    <source>
        <dbReference type="EMBL" id="QEP30418.1"/>
    </source>
</evidence>
<keyword evidence="3 7" id="KW-0812">Transmembrane</keyword>